<name>A0A6G1LJZ8_9PEZI</name>
<evidence type="ECO:0000313" key="2">
    <source>
        <dbReference type="EMBL" id="KAF2772892.1"/>
    </source>
</evidence>
<dbReference type="Proteomes" id="UP000799436">
    <property type="component" value="Unassembled WGS sequence"/>
</dbReference>
<protein>
    <recommendedName>
        <fullName evidence="4">Secreted protein NIS1</fullName>
    </recommendedName>
</protein>
<sequence length="147" mass="15344">MRTAAILSSAISLASMAAARIIGISAPSTVGADSTVQLTILTEGYIQNVQDISVSFGIWPQDTSYPQTLGNLISTKYIGPDDSNVSDRNLTHYTHIPSDTPKGAATLTAAAFSFYGARLNGVVTYYTVNITVGDTTDLSSATTSTTA</sequence>
<keyword evidence="1" id="KW-0732">Signal</keyword>
<feature type="chain" id="PRO_5026097203" description="Secreted protein NIS1" evidence="1">
    <location>
        <begin position="20"/>
        <end position="147"/>
    </location>
</feature>
<dbReference type="OrthoDB" id="3913322at2759"/>
<dbReference type="EMBL" id="ML995813">
    <property type="protein sequence ID" value="KAF2772892.1"/>
    <property type="molecule type" value="Genomic_DNA"/>
</dbReference>
<proteinExistence type="predicted"/>
<dbReference type="Pfam" id="PF19271">
    <property type="entry name" value="Nis1"/>
    <property type="match status" value="1"/>
</dbReference>
<feature type="signal peptide" evidence="1">
    <location>
        <begin position="1"/>
        <end position="19"/>
    </location>
</feature>
<accession>A0A6G1LJZ8</accession>
<evidence type="ECO:0008006" key="4">
    <source>
        <dbReference type="Google" id="ProtNLM"/>
    </source>
</evidence>
<dbReference type="InterPro" id="IPR045469">
    <property type="entry name" value="Nis1"/>
</dbReference>
<reference evidence="2" key="1">
    <citation type="journal article" date="2020" name="Stud. Mycol.">
        <title>101 Dothideomycetes genomes: a test case for predicting lifestyles and emergence of pathogens.</title>
        <authorList>
            <person name="Haridas S."/>
            <person name="Albert R."/>
            <person name="Binder M."/>
            <person name="Bloem J."/>
            <person name="Labutti K."/>
            <person name="Salamov A."/>
            <person name="Andreopoulos B."/>
            <person name="Baker S."/>
            <person name="Barry K."/>
            <person name="Bills G."/>
            <person name="Bluhm B."/>
            <person name="Cannon C."/>
            <person name="Castanera R."/>
            <person name="Culley D."/>
            <person name="Daum C."/>
            <person name="Ezra D."/>
            <person name="Gonzalez J."/>
            <person name="Henrissat B."/>
            <person name="Kuo A."/>
            <person name="Liang C."/>
            <person name="Lipzen A."/>
            <person name="Lutzoni F."/>
            <person name="Magnuson J."/>
            <person name="Mondo S."/>
            <person name="Nolan M."/>
            <person name="Ohm R."/>
            <person name="Pangilinan J."/>
            <person name="Park H.-J."/>
            <person name="Ramirez L."/>
            <person name="Alfaro M."/>
            <person name="Sun H."/>
            <person name="Tritt A."/>
            <person name="Yoshinaga Y."/>
            <person name="Zwiers L.-H."/>
            <person name="Turgeon B."/>
            <person name="Goodwin S."/>
            <person name="Spatafora J."/>
            <person name="Crous P."/>
            <person name="Grigoriev I."/>
        </authorList>
    </citation>
    <scope>NUCLEOTIDE SEQUENCE</scope>
    <source>
        <strain evidence="2">CBS 116005</strain>
    </source>
</reference>
<organism evidence="2 3">
    <name type="scientific">Teratosphaeria nubilosa</name>
    <dbReference type="NCBI Taxonomy" id="161662"/>
    <lineage>
        <taxon>Eukaryota</taxon>
        <taxon>Fungi</taxon>
        <taxon>Dikarya</taxon>
        <taxon>Ascomycota</taxon>
        <taxon>Pezizomycotina</taxon>
        <taxon>Dothideomycetes</taxon>
        <taxon>Dothideomycetidae</taxon>
        <taxon>Mycosphaerellales</taxon>
        <taxon>Teratosphaeriaceae</taxon>
        <taxon>Teratosphaeria</taxon>
    </lineage>
</organism>
<keyword evidence="3" id="KW-1185">Reference proteome</keyword>
<evidence type="ECO:0000256" key="1">
    <source>
        <dbReference type="SAM" id="SignalP"/>
    </source>
</evidence>
<dbReference type="AlphaFoldDB" id="A0A6G1LJZ8"/>
<evidence type="ECO:0000313" key="3">
    <source>
        <dbReference type="Proteomes" id="UP000799436"/>
    </source>
</evidence>
<gene>
    <name evidence="2" type="ORF">EJ03DRAFT_324449</name>
</gene>